<dbReference type="Proteomes" id="UP000023152">
    <property type="component" value="Unassembled WGS sequence"/>
</dbReference>
<accession>X6L7L7</accession>
<protein>
    <submittedName>
        <fullName evidence="2">Uncharacterized protein</fullName>
    </submittedName>
</protein>
<feature type="transmembrane region" description="Helical" evidence="1">
    <location>
        <begin position="291"/>
        <end position="314"/>
    </location>
</feature>
<feature type="transmembrane region" description="Helical" evidence="1">
    <location>
        <begin position="248"/>
        <end position="264"/>
    </location>
</feature>
<keyword evidence="1" id="KW-0812">Transmembrane</keyword>
<feature type="transmembrane region" description="Helical" evidence="1">
    <location>
        <begin position="6"/>
        <end position="26"/>
    </location>
</feature>
<evidence type="ECO:0000313" key="2">
    <source>
        <dbReference type="EMBL" id="ETN97842.1"/>
    </source>
</evidence>
<keyword evidence="1" id="KW-1133">Transmembrane helix</keyword>
<sequence>MNSSWIYGIVLIVLHVLNVAVVASNVTTRNSSGNVTNGQIYLKNHDMIILMTSWNMLINQYFNNVWKLKKWKCVQYAKVYNITIISAVQISNNESMHSENERIRLLQTTSMINAMQLKKNSYTKATATNMFKSNLSISLVSYGSSFKLLMYRKKYSEKKGCLRISRDSKCEGGVIVYIIDFIKIDLKKKNKNSNKLENCEADVMASTIQSNDQFKLCKRSRASIDPATFFCSQMLHVPSRRKRRNQQLMLYIVATIVPFQRNDAKYNQYPNAHPRQVQVQTLSDDMQISKAILQVLSKVAMLSSFFFFLQFFFYKKKTDKQKKKKIWMDCMIKQITRMCEYVVKNGQMAMETFTHGQTSCFCW</sequence>
<evidence type="ECO:0000313" key="3">
    <source>
        <dbReference type="Proteomes" id="UP000023152"/>
    </source>
</evidence>
<keyword evidence="3" id="KW-1185">Reference proteome</keyword>
<reference evidence="2 3" key="1">
    <citation type="journal article" date="2013" name="Curr. Biol.">
        <title>The Genome of the Foraminiferan Reticulomyxa filosa.</title>
        <authorList>
            <person name="Glockner G."/>
            <person name="Hulsmann N."/>
            <person name="Schleicher M."/>
            <person name="Noegel A.A."/>
            <person name="Eichinger L."/>
            <person name="Gallinger C."/>
            <person name="Pawlowski J."/>
            <person name="Sierra R."/>
            <person name="Euteneuer U."/>
            <person name="Pillet L."/>
            <person name="Moustafa A."/>
            <person name="Platzer M."/>
            <person name="Groth M."/>
            <person name="Szafranski K."/>
            <person name="Schliwa M."/>
        </authorList>
    </citation>
    <scope>NUCLEOTIDE SEQUENCE [LARGE SCALE GENOMIC DNA]</scope>
</reference>
<organism evidence="2 3">
    <name type="scientific">Reticulomyxa filosa</name>
    <dbReference type="NCBI Taxonomy" id="46433"/>
    <lineage>
        <taxon>Eukaryota</taxon>
        <taxon>Sar</taxon>
        <taxon>Rhizaria</taxon>
        <taxon>Retaria</taxon>
        <taxon>Foraminifera</taxon>
        <taxon>Monothalamids</taxon>
        <taxon>Reticulomyxidae</taxon>
        <taxon>Reticulomyxa</taxon>
    </lineage>
</organism>
<comment type="caution">
    <text evidence="2">The sequence shown here is derived from an EMBL/GenBank/DDBJ whole genome shotgun (WGS) entry which is preliminary data.</text>
</comment>
<dbReference type="AlphaFoldDB" id="X6L7L7"/>
<gene>
    <name evidence="2" type="ORF">RFI_39684</name>
</gene>
<keyword evidence="1" id="KW-0472">Membrane</keyword>
<dbReference type="EMBL" id="ASPP01048455">
    <property type="protein sequence ID" value="ETN97842.1"/>
    <property type="molecule type" value="Genomic_DNA"/>
</dbReference>
<name>X6L7L7_RETFI</name>
<evidence type="ECO:0000256" key="1">
    <source>
        <dbReference type="SAM" id="Phobius"/>
    </source>
</evidence>
<proteinExistence type="predicted"/>